<proteinExistence type="predicted"/>
<name>A0ACC3S8M8_9PEZI</name>
<reference evidence="1" key="1">
    <citation type="submission" date="2024-02" db="EMBL/GenBank/DDBJ databases">
        <title>Metagenome Assembled Genome of Zalaria obscura JY119.</title>
        <authorList>
            <person name="Vighnesh L."/>
            <person name="Jagadeeshwari U."/>
            <person name="Venkata Ramana C."/>
            <person name="Sasikala C."/>
        </authorList>
    </citation>
    <scope>NUCLEOTIDE SEQUENCE</scope>
    <source>
        <strain evidence="1">JY119</strain>
    </source>
</reference>
<protein>
    <submittedName>
        <fullName evidence="1">Uncharacterized protein</fullName>
    </submittedName>
</protein>
<comment type="caution">
    <text evidence="1">The sequence shown here is derived from an EMBL/GenBank/DDBJ whole genome shotgun (WGS) entry which is preliminary data.</text>
</comment>
<sequence length="197" mass="23126">MHLLGVRGVRLNLASRGQTPSKAEFSKLLRVYANRIRHLRWALQIYIRLPQVALIAEEIPNLGITVIIDHLGHPYEHIPIFQQDGYAEFMDLLRKKHIYTKLSGIYRFPNLPGLDDFVRQLLFDAPSQVIWASDWPHSGGKELLRNGDRTKHQDYRRVDDSEFVAQCLDWCGKDEELVRKIWVDNPRRLWQFNELGE</sequence>
<accession>A0ACC3S8M8</accession>
<keyword evidence="2" id="KW-1185">Reference proteome</keyword>
<dbReference type="Proteomes" id="UP001320706">
    <property type="component" value="Unassembled WGS sequence"/>
</dbReference>
<evidence type="ECO:0000313" key="2">
    <source>
        <dbReference type="Proteomes" id="UP001320706"/>
    </source>
</evidence>
<gene>
    <name evidence="1" type="ORF">M8818_005868</name>
</gene>
<evidence type="ECO:0000313" key="1">
    <source>
        <dbReference type="EMBL" id="KAK8201400.1"/>
    </source>
</evidence>
<dbReference type="EMBL" id="JAMKPW020000035">
    <property type="protein sequence ID" value="KAK8201400.1"/>
    <property type="molecule type" value="Genomic_DNA"/>
</dbReference>
<organism evidence="1 2">
    <name type="scientific">Zalaria obscura</name>
    <dbReference type="NCBI Taxonomy" id="2024903"/>
    <lineage>
        <taxon>Eukaryota</taxon>
        <taxon>Fungi</taxon>
        <taxon>Dikarya</taxon>
        <taxon>Ascomycota</taxon>
        <taxon>Pezizomycotina</taxon>
        <taxon>Dothideomycetes</taxon>
        <taxon>Dothideomycetidae</taxon>
        <taxon>Dothideales</taxon>
        <taxon>Zalariaceae</taxon>
        <taxon>Zalaria</taxon>
    </lineage>
</organism>